<proteinExistence type="predicted"/>
<protein>
    <submittedName>
        <fullName evidence="1">Uncharacterized protein</fullName>
    </submittedName>
</protein>
<evidence type="ECO:0000313" key="1">
    <source>
        <dbReference type="EMBL" id="DAF58793.1"/>
    </source>
</evidence>
<dbReference type="EMBL" id="BK032759">
    <property type="protein sequence ID" value="DAF58793.1"/>
    <property type="molecule type" value="Genomic_DNA"/>
</dbReference>
<name>A0A8S5T6C6_9CAUD</name>
<reference evidence="1" key="1">
    <citation type="journal article" date="2021" name="Proc. Natl. Acad. Sci. U.S.A.">
        <title>A Catalog of Tens of Thousands of Viruses from Human Metagenomes Reveals Hidden Associations with Chronic Diseases.</title>
        <authorList>
            <person name="Tisza M.J."/>
            <person name="Buck C.B."/>
        </authorList>
    </citation>
    <scope>NUCLEOTIDE SEQUENCE</scope>
    <source>
        <strain evidence="1">CtxMM9</strain>
    </source>
</reference>
<organism evidence="1">
    <name type="scientific">Siphoviridae sp. ctxMM9</name>
    <dbReference type="NCBI Taxonomy" id="2827973"/>
    <lineage>
        <taxon>Viruses</taxon>
        <taxon>Duplodnaviria</taxon>
        <taxon>Heunggongvirae</taxon>
        <taxon>Uroviricota</taxon>
        <taxon>Caudoviricetes</taxon>
    </lineage>
</organism>
<accession>A0A8S5T6C6</accession>
<sequence>MRQRLTMVASEANYTTKVITRTFDFTTSELSLTLNSRTSNANVFDVNSCVIYYNHTGNMSKILDVYFDGK</sequence>